<evidence type="ECO:0000259" key="1">
    <source>
        <dbReference type="Pfam" id="PF05239"/>
    </source>
</evidence>
<organism evidence="2 3">
    <name type="scientific">Streptomyces flaveolus</name>
    <dbReference type="NCBI Taxonomy" id="67297"/>
    <lineage>
        <taxon>Bacteria</taxon>
        <taxon>Bacillati</taxon>
        <taxon>Actinomycetota</taxon>
        <taxon>Actinomycetes</taxon>
        <taxon>Kitasatosporales</taxon>
        <taxon>Streptomycetaceae</taxon>
        <taxon>Streptomyces</taxon>
    </lineage>
</organism>
<protein>
    <submittedName>
        <fullName evidence="2">PRC-barrel domain-containing protein</fullName>
    </submittedName>
</protein>
<accession>A0ABV1VRA6</accession>
<dbReference type="RefSeq" id="WP_350725374.1">
    <property type="nucleotide sequence ID" value="NZ_JBEPCO010000068.1"/>
</dbReference>
<dbReference type="InterPro" id="IPR011033">
    <property type="entry name" value="PRC_barrel-like_sf"/>
</dbReference>
<dbReference type="Gene3D" id="3.90.50.10">
    <property type="entry name" value="Photosynthetic Reaction Center, subunit H, domain 2"/>
    <property type="match status" value="1"/>
</dbReference>
<dbReference type="InterPro" id="IPR014747">
    <property type="entry name" value="Bac_photo_RC_H_C"/>
</dbReference>
<reference evidence="2 3" key="1">
    <citation type="submission" date="2024-06" db="EMBL/GenBank/DDBJ databases">
        <title>The Natural Products Discovery Center: Release of the First 8490 Sequenced Strains for Exploring Actinobacteria Biosynthetic Diversity.</title>
        <authorList>
            <person name="Kalkreuter E."/>
            <person name="Kautsar S.A."/>
            <person name="Yang D."/>
            <person name="Bader C.D."/>
            <person name="Teijaro C.N."/>
            <person name="Fluegel L."/>
            <person name="Davis C.M."/>
            <person name="Simpson J.R."/>
            <person name="Lauterbach L."/>
            <person name="Steele A.D."/>
            <person name="Gui C."/>
            <person name="Meng S."/>
            <person name="Li G."/>
            <person name="Viehrig K."/>
            <person name="Ye F."/>
            <person name="Su P."/>
            <person name="Kiefer A.F."/>
            <person name="Nichols A."/>
            <person name="Cepeda A.J."/>
            <person name="Yan W."/>
            <person name="Fan B."/>
            <person name="Jiang Y."/>
            <person name="Adhikari A."/>
            <person name="Zheng C.-J."/>
            <person name="Schuster L."/>
            <person name="Cowan T.M."/>
            <person name="Smanski M.J."/>
            <person name="Chevrette M.G."/>
            <person name="De Carvalho L.P.S."/>
            <person name="Shen B."/>
        </authorList>
    </citation>
    <scope>NUCLEOTIDE SEQUENCE [LARGE SCALE GENOMIC DNA]</scope>
    <source>
        <strain evidence="2 3">NPDC000632</strain>
    </source>
</reference>
<evidence type="ECO:0000313" key="2">
    <source>
        <dbReference type="EMBL" id="MER6909004.1"/>
    </source>
</evidence>
<dbReference type="InterPro" id="IPR027275">
    <property type="entry name" value="PRC-brl_dom"/>
</dbReference>
<dbReference type="SUPFAM" id="SSF50346">
    <property type="entry name" value="PRC-barrel domain"/>
    <property type="match status" value="1"/>
</dbReference>
<name>A0ABV1VRA6_9ACTN</name>
<keyword evidence="3" id="KW-1185">Reference proteome</keyword>
<gene>
    <name evidence="2" type="ORF">ABT322_35820</name>
</gene>
<evidence type="ECO:0000313" key="3">
    <source>
        <dbReference type="Proteomes" id="UP001490330"/>
    </source>
</evidence>
<proteinExistence type="predicted"/>
<dbReference type="EMBL" id="JBEPCV010000056">
    <property type="protein sequence ID" value="MER6909004.1"/>
    <property type="molecule type" value="Genomic_DNA"/>
</dbReference>
<dbReference type="Pfam" id="PF05239">
    <property type="entry name" value="PRC"/>
    <property type="match status" value="1"/>
</dbReference>
<sequence length="118" mass="12979">MFEADNIRDWRGQDVVDSGGHRIGSLESIYVDTATDRPAFAAVTIGLPTRRRLVFVPLDKATVGPDYLKVTYDKGLVKSAPGIDPDGELAADAESGIFAHYDLPYEQGSRGERRLARR</sequence>
<comment type="caution">
    <text evidence="2">The sequence shown here is derived from an EMBL/GenBank/DDBJ whole genome shotgun (WGS) entry which is preliminary data.</text>
</comment>
<feature type="domain" description="PRC-barrel" evidence="1">
    <location>
        <begin position="5"/>
        <end position="76"/>
    </location>
</feature>
<dbReference type="Proteomes" id="UP001490330">
    <property type="component" value="Unassembled WGS sequence"/>
</dbReference>